<organism evidence="10 11">
    <name type="scientific">Neolewinella xylanilytica</name>
    <dbReference type="NCBI Taxonomy" id="1514080"/>
    <lineage>
        <taxon>Bacteria</taxon>
        <taxon>Pseudomonadati</taxon>
        <taxon>Bacteroidota</taxon>
        <taxon>Saprospiria</taxon>
        <taxon>Saprospirales</taxon>
        <taxon>Lewinellaceae</taxon>
        <taxon>Neolewinella</taxon>
    </lineage>
</organism>
<comment type="caution">
    <text evidence="10">The sequence shown here is derived from an EMBL/GenBank/DDBJ whole genome shotgun (WGS) entry which is preliminary data.</text>
</comment>
<evidence type="ECO:0000256" key="6">
    <source>
        <dbReference type="ARBA" id="ARBA00022777"/>
    </source>
</evidence>
<comment type="catalytic activity">
    <reaction evidence="1">
        <text>ATP + protein L-histidine = ADP + protein N-phospho-L-histidine.</text>
        <dbReference type="EC" id="2.7.13.3"/>
    </reaction>
</comment>
<dbReference type="EMBL" id="PTJC01000005">
    <property type="protein sequence ID" value="PPK88156.1"/>
    <property type="molecule type" value="Genomic_DNA"/>
</dbReference>
<evidence type="ECO:0000313" key="11">
    <source>
        <dbReference type="Proteomes" id="UP000237662"/>
    </source>
</evidence>
<dbReference type="Pfam" id="PF07568">
    <property type="entry name" value="HisKA_2"/>
    <property type="match status" value="1"/>
</dbReference>
<dbReference type="RefSeq" id="WP_104418729.1">
    <property type="nucleotide sequence ID" value="NZ_PTJC01000005.1"/>
</dbReference>
<dbReference type="InterPro" id="IPR003594">
    <property type="entry name" value="HATPase_dom"/>
</dbReference>
<dbReference type="InterPro" id="IPR011495">
    <property type="entry name" value="Sig_transdc_His_kin_sub2_dim/P"/>
</dbReference>
<dbReference type="GO" id="GO:0005524">
    <property type="term" value="F:ATP binding"/>
    <property type="evidence" value="ECO:0007669"/>
    <property type="project" value="UniProtKB-KW"/>
</dbReference>
<keyword evidence="11" id="KW-1185">Reference proteome</keyword>
<keyword evidence="6 10" id="KW-0418">Kinase</keyword>
<keyword evidence="7" id="KW-0067">ATP-binding</keyword>
<evidence type="ECO:0000259" key="9">
    <source>
        <dbReference type="Pfam" id="PF07568"/>
    </source>
</evidence>
<protein>
    <recommendedName>
        <fullName evidence="2">histidine kinase</fullName>
        <ecNumber evidence="2">2.7.13.3</ecNumber>
    </recommendedName>
</protein>
<dbReference type="PANTHER" id="PTHR41523">
    <property type="entry name" value="TWO-COMPONENT SYSTEM SENSOR PROTEIN"/>
    <property type="match status" value="1"/>
</dbReference>
<dbReference type="OrthoDB" id="1223659at2"/>
<sequence length="262" mass="30178">MGLLFRKISYQKEGLQQLHDQKDLLLREIHHRVKNNLQMVSSLLSLQTQFIEDPAAWDAIEMGRQRVRSLAILHQRMYLRDHMTPAVNARSYLDQLIRELLQTLNVGGINLQLQKRLEDIDLDIDRLIPLGLIANEVITNAIKHAFTLRNAATLTVELLRDADDIELRIADDGRGIRPEEISGKESFGSLLIHTFAEQLDGRLSIVGGRRWCCGFRYKYRPNRRLMPVGRQFGNALGQDEAWADGQIFIIISCERCRTQERP</sequence>
<reference evidence="10 11" key="1">
    <citation type="submission" date="2018-02" db="EMBL/GenBank/DDBJ databases">
        <title>Genomic Encyclopedia of Archaeal and Bacterial Type Strains, Phase II (KMG-II): from individual species to whole genera.</title>
        <authorList>
            <person name="Goeker M."/>
        </authorList>
    </citation>
    <scope>NUCLEOTIDE SEQUENCE [LARGE SCALE GENOMIC DNA]</scope>
    <source>
        <strain evidence="10 11">DSM 29526</strain>
    </source>
</reference>
<dbReference type="Pfam" id="PF02518">
    <property type="entry name" value="HATPase_c"/>
    <property type="match status" value="1"/>
</dbReference>
<evidence type="ECO:0000256" key="7">
    <source>
        <dbReference type="ARBA" id="ARBA00022840"/>
    </source>
</evidence>
<name>A0A2S6I9H9_9BACT</name>
<dbReference type="PANTHER" id="PTHR41523:SF8">
    <property type="entry name" value="ETHYLENE RESPONSE SENSOR PROTEIN"/>
    <property type="match status" value="1"/>
</dbReference>
<dbReference type="Gene3D" id="3.30.565.10">
    <property type="entry name" value="Histidine kinase-like ATPase, C-terminal domain"/>
    <property type="match status" value="1"/>
</dbReference>
<dbReference type="AlphaFoldDB" id="A0A2S6I9H9"/>
<evidence type="ECO:0000259" key="8">
    <source>
        <dbReference type="Pfam" id="PF02518"/>
    </source>
</evidence>
<evidence type="ECO:0000313" key="10">
    <source>
        <dbReference type="EMBL" id="PPK88156.1"/>
    </source>
</evidence>
<feature type="domain" description="Signal transduction histidine kinase subgroup 2 dimerisation and phosphoacceptor" evidence="9">
    <location>
        <begin position="28"/>
        <end position="103"/>
    </location>
</feature>
<evidence type="ECO:0000256" key="3">
    <source>
        <dbReference type="ARBA" id="ARBA00022553"/>
    </source>
</evidence>
<dbReference type="SUPFAM" id="SSF55874">
    <property type="entry name" value="ATPase domain of HSP90 chaperone/DNA topoisomerase II/histidine kinase"/>
    <property type="match status" value="1"/>
</dbReference>
<dbReference type="Proteomes" id="UP000237662">
    <property type="component" value="Unassembled WGS sequence"/>
</dbReference>
<evidence type="ECO:0000256" key="4">
    <source>
        <dbReference type="ARBA" id="ARBA00022679"/>
    </source>
</evidence>
<keyword evidence="4" id="KW-0808">Transferase</keyword>
<dbReference type="GO" id="GO:0004673">
    <property type="term" value="F:protein histidine kinase activity"/>
    <property type="evidence" value="ECO:0007669"/>
    <property type="project" value="UniProtKB-EC"/>
</dbReference>
<dbReference type="EC" id="2.7.13.3" evidence="2"/>
<gene>
    <name evidence="10" type="ORF">CLV84_1121</name>
</gene>
<dbReference type="InterPro" id="IPR036890">
    <property type="entry name" value="HATPase_C_sf"/>
</dbReference>
<dbReference type="Gene3D" id="3.30.450.20">
    <property type="entry name" value="PAS domain"/>
    <property type="match status" value="1"/>
</dbReference>
<accession>A0A2S6I9H9</accession>
<keyword evidence="5" id="KW-0547">Nucleotide-binding</keyword>
<feature type="domain" description="Histidine kinase/HSP90-like ATPase" evidence="8">
    <location>
        <begin position="129"/>
        <end position="205"/>
    </location>
</feature>
<keyword evidence="3" id="KW-0597">Phosphoprotein</keyword>
<evidence type="ECO:0000256" key="5">
    <source>
        <dbReference type="ARBA" id="ARBA00022741"/>
    </source>
</evidence>
<proteinExistence type="predicted"/>
<evidence type="ECO:0000256" key="2">
    <source>
        <dbReference type="ARBA" id="ARBA00012438"/>
    </source>
</evidence>
<evidence type="ECO:0000256" key="1">
    <source>
        <dbReference type="ARBA" id="ARBA00000085"/>
    </source>
</evidence>